<name>A0ABS5HZE7_9GAMM</name>
<evidence type="ECO:0000256" key="3">
    <source>
        <dbReference type="RuleBase" id="RU004508"/>
    </source>
</evidence>
<dbReference type="Gene3D" id="3.90.1150.10">
    <property type="entry name" value="Aspartate Aminotransferase, domain 1"/>
    <property type="match status" value="1"/>
</dbReference>
<dbReference type="GO" id="GO:0008483">
    <property type="term" value="F:transaminase activity"/>
    <property type="evidence" value="ECO:0007669"/>
    <property type="project" value="UniProtKB-KW"/>
</dbReference>
<comment type="caution">
    <text evidence="4">The sequence shown here is derived from an EMBL/GenBank/DDBJ whole genome shotgun (WGS) entry which is preliminary data.</text>
</comment>
<dbReference type="InterPro" id="IPR015424">
    <property type="entry name" value="PyrdxlP-dep_Trfase"/>
</dbReference>
<keyword evidence="1 3" id="KW-0663">Pyridoxal phosphate</keyword>
<organism evidence="4 5">
    <name type="scientific">Shewanella intestini</name>
    <dbReference type="NCBI Taxonomy" id="2017544"/>
    <lineage>
        <taxon>Bacteria</taxon>
        <taxon>Pseudomonadati</taxon>
        <taxon>Pseudomonadota</taxon>
        <taxon>Gammaproteobacteria</taxon>
        <taxon>Alteromonadales</taxon>
        <taxon>Shewanellaceae</taxon>
        <taxon>Shewanella</taxon>
    </lineage>
</organism>
<dbReference type="CDD" id="cd00616">
    <property type="entry name" value="AHBA_syn"/>
    <property type="match status" value="1"/>
</dbReference>
<evidence type="ECO:0000256" key="1">
    <source>
        <dbReference type="ARBA" id="ARBA00022898"/>
    </source>
</evidence>
<dbReference type="PANTHER" id="PTHR30244:SF34">
    <property type="entry name" value="DTDP-4-AMINO-4,6-DIDEOXYGALACTOSE TRANSAMINASE"/>
    <property type="match status" value="1"/>
</dbReference>
<dbReference type="Proteomes" id="UP000811844">
    <property type="component" value="Unassembled WGS sequence"/>
</dbReference>
<sequence>MIPYGHQSISNADIEAVTSVLKSDFLTQGPQVPLFEQSIANLTQSKFAVAANSATSLLHAACIALDVSKNDIVWTSPISFVASSNCALYCAAQIDFVDIDPETANICPIALAAKLVIAEKNNKLPKVIIVVHIAGHSCDMTPIAQLARQFDIKIIEDAAHAIGGHYLEHPIGSCRYSDITVFSFHPVKIITTAEGGVATTNDPLLAKSMAMTCSHGITKNHNEFTEFEQGAWYYEQQSLGFNYRMTDLQAALGNSQLNQLSTFVNKRNALALRYQQQFKNTQINVITPLEGTLSAYHLLLIKLPQHCDRKYVFDEMRKAGIGVHVHYIPIHLQPYYQGLGFKTGDFPLAEAYYQSCLTLPLFPDLTVDEQNVICAKLKELVQ</sequence>
<dbReference type="Pfam" id="PF01041">
    <property type="entry name" value="DegT_DnrJ_EryC1"/>
    <property type="match status" value="1"/>
</dbReference>
<keyword evidence="4" id="KW-0808">Transferase</keyword>
<comment type="similarity">
    <text evidence="2 3">Belongs to the DegT/DnrJ/EryC1 family.</text>
</comment>
<protein>
    <submittedName>
        <fullName evidence="4">UDP-4-amino-4, 6-dideoxy-N-acetyl-beta-L-altrosamine transaminase</fullName>
        <ecNumber evidence="4">2.6.1.92</ecNumber>
    </submittedName>
</protein>
<dbReference type="InterPro" id="IPR015421">
    <property type="entry name" value="PyrdxlP-dep_Trfase_major"/>
</dbReference>
<dbReference type="InterPro" id="IPR000653">
    <property type="entry name" value="DegT/StrS_aminotransferase"/>
</dbReference>
<evidence type="ECO:0000256" key="2">
    <source>
        <dbReference type="ARBA" id="ARBA00037999"/>
    </source>
</evidence>
<gene>
    <name evidence="4" type="primary">pseC</name>
    <name evidence="4" type="ORF">G3R48_02935</name>
</gene>
<evidence type="ECO:0000313" key="4">
    <source>
        <dbReference type="EMBL" id="MBR9726948.1"/>
    </source>
</evidence>
<accession>A0ABS5HZE7</accession>
<dbReference type="Gene3D" id="3.40.640.10">
    <property type="entry name" value="Type I PLP-dependent aspartate aminotransferase-like (Major domain)"/>
    <property type="match status" value="1"/>
</dbReference>
<proteinExistence type="inferred from homology"/>
<dbReference type="SUPFAM" id="SSF53383">
    <property type="entry name" value="PLP-dependent transferases"/>
    <property type="match status" value="1"/>
</dbReference>
<reference evidence="4 5" key="1">
    <citation type="submission" date="2020-02" db="EMBL/GenBank/DDBJ databases">
        <title>Shewanella WXL01 sp. nov., a marine bacterium isolated from green algae in Luhuitou Fringing Reef (Northern South China Sea).</title>
        <authorList>
            <person name="Wang X."/>
        </authorList>
    </citation>
    <scope>NUCLEOTIDE SEQUENCE [LARGE SCALE GENOMIC DNA]</scope>
    <source>
        <strain evidence="4 5">MCCC 1A01895</strain>
    </source>
</reference>
<dbReference type="NCBIfam" id="TIGR03588">
    <property type="entry name" value="PseC"/>
    <property type="match status" value="1"/>
</dbReference>
<dbReference type="PIRSF" id="PIRSF000390">
    <property type="entry name" value="PLP_StrS"/>
    <property type="match status" value="1"/>
</dbReference>
<evidence type="ECO:0000313" key="5">
    <source>
        <dbReference type="Proteomes" id="UP000811844"/>
    </source>
</evidence>
<dbReference type="InterPro" id="IPR020026">
    <property type="entry name" value="PseC"/>
</dbReference>
<dbReference type="RefSeq" id="WP_153660471.1">
    <property type="nucleotide sequence ID" value="NZ_JAAIKR010000001.1"/>
</dbReference>
<dbReference type="PANTHER" id="PTHR30244">
    <property type="entry name" value="TRANSAMINASE"/>
    <property type="match status" value="1"/>
</dbReference>
<dbReference type="EC" id="2.6.1.92" evidence="4"/>
<dbReference type="EMBL" id="JAAIKR010000001">
    <property type="protein sequence ID" value="MBR9726948.1"/>
    <property type="molecule type" value="Genomic_DNA"/>
</dbReference>
<keyword evidence="5" id="KW-1185">Reference proteome</keyword>
<keyword evidence="4" id="KW-0032">Aminotransferase</keyword>
<dbReference type="InterPro" id="IPR015422">
    <property type="entry name" value="PyrdxlP-dep_Trfase_small"/>
</dbReference>